<dbReference type="EMBL" id="BRYB01000054">
    <property type="protein sequence ID" value="GMI21593.1"/>
    <property type="molecule type" value="Genomic_DNA"/>
</dbReference>
<feature type="transmembrane region" description="Helical" evidence="2">
    <location>
        <begin position="322"/>
        <end position="343"/>
    </location>
</feature>
<name>A0ABQ6M8E7_9STRA</name>
<organism evidence="4 5">
    <name type="scientific">Tetraparma gracilis</name>
    <dbReference type="NCBI Taxonomy" id="2962635"/>
    <lineage>
        <taxon>Eukaryota</taxon>
        <taxon>Sar</taxon>
        <taxon>Stramenopiles</taxon>
        <taxon>Ochrophyta</taxon>
        <taxon>Bolidophyceae</taxon>
        <taxon>Parmales</taxon>
        <taxon>Triparmaceae</taxon>
        <taxon>Tetraparma</taxon>
    </lineage>
</organism>
<dbReference type="InterPro" id="IPR002921">
    <property type="entry name" value="Fungal_lipase-type"/>
</dbReference>
<feature type="domain" description="Fungal lipase-type" evidence="3">
    <location>
        <begin position="735"/>
        <end position="889"/>
    </location>
</feature>
<comment type="caution">
    <text evidence="4">The sequence shown here is derived from an EMBL/GenBank/DDBJ whole genome shotgun (WGS) entry which is preliminary data.</text>
</comment>
<reference evidence="4 5" key="1">
    <citation type="journal article" date="2023" name="Commun. Biol.">
        <title>Genome analysis of Parmales, the sister group of diatoms, reveals the evolutionary specialization of diatoms from phago-mixotrophs to photoautotrophs.</title>
        <authorList>
            <person name="Ban H."/>
            <person name="Sato S."/>
            <person name="Yoshikawa S."/>
            <person name="Yamada K."/>
            <person name="Nakamura Y."/>
            <person name="Ichinomiya M."/>
            <person name="Sato N."/>
            <person name="Blanc-Mathieu R."/>
            <person name="Endo H."/>
            <person name="Kuwata A."/>
            <person name="Ogata H."/>
        </authorList>
    </citation>
    <scope>NUCLEOTIDE SEQUENCE [LARGE SCALE GENOMIC DNA]</scope>
</reference>
<proteinExistence type="predicted"/>
<dbReference type="Gene3D" id="3.40.50.1820">
    <property type="entry name" value="alpha/beta hydrolase"/>
    <property type="match status" value="1"/>
</dbReference>
<keyword evidence="2" id="KW-0472">Membrane</keyword>
<evidence type="ECO:0000313" key="4">
    <source>
        <dbReference type="EMBL" id="GMI21593.1"/>
    </source>
</evidence>
<feature type="compositionally biased region" description="Acidic residues" evidence="1">
    <location>
        <begin position="482"/>
        <end position="495"/>
    </location>
</feature>
<dbReference type="Pfam" id="PF01764">
    <property type="entry name" value="Lipase_3"/>
    <property type="match status" value="1"/>
</dbReference>
<keyword evidence="2" id="KW-0812">Transmembrane</keyword>
<feature type="transmembrane region" description="Helical" evidence="2">
    <location>
        <begin position="130"/>
        <end position="150"/>
    </location>
</feature>
<feature type="transmembrane region" description="Helical" evidence="2">
    <location>
        <begin position="30"/>
        <end position="56"/>
    </location>
</feature>
<feature type="transmembrane region" description="Helical" evidence="2">
    <location>
        <begin position="375"/>
        <end position="394"/>
    </location>
</feature>
<accession>A0ABQ6M8E7</accession>
<feature type="region of interest" description="Disordered" evidence="1">
    <location>
        <begin position="464"/>
        <end position="549"/>
    </location>
</feature>
<evidence type="ECO:0000259" key="3">
    <source>
        <dbReference type="Pfam" id="PF01764"/>
    </source>
</evidence>
<feature type="compositionally biased region" description="Basic residues" evidence="1">
    <location>
        <begin position="519"/>
        <end position="535"/>
    </location>
</feature>
<keyword evidence="5" id="KW-1185">Reference proteome</keyword>
<evidence type="ECO:0000256" key="1">
    <source>
        <dbReference type="SAM" id="MobiDB-lite"/>
    </source>
</evidence>
<sequence>MTERLLRLSSLLLSSISVHQSTVLSLLYMYIVFQVVGLLWAFITNAAVSLGMLVASSLSSLREDVLSLAEYPRKREVLATFYVVYSTFRVALKFLNECVAAVWQSLNDFPRARRLVSSYLAASYALPRRILTYVVLLCGWQFSVVVMSQFPSWRAELAPRPTLRLLADSATAALWVLTAAFVADAGWTFVTSTEIYNELRYGEGGFDMDRLKVVAEELGEEVLGGLEGGGGGFFATPPKEAFEHLLMGGQILLLLWLLWVGGVGLVLCMIGRPVLGRGGGGGKDLKEMFRHLKHTFLVFVFFVFFVELVHPDFGFIDAQITLTLLTIAIPAMQVTLGMCVLNAMQCSTGVFFVGLPVSAALAGLAVYYSRAGGPASFFIVTLHVFTKMLQFFGIPLNDRASVTGGGLEESAEGAQGGGDGGVAKTIAFDPHVADTGAAGGEGGAGKGGGLRRGGRAFTMFGRSVSSPALGDQAGGGGGLDDSIAEEEDEDEDSDDSGSGSGEGEGEEAEEEEEEVVEKQKKKKKKKKKGRGRKRSGAGGGGGGRPALPKDLQSELLLSAEKKKKERKAKNNSVKAKSLFSGLARFGTAFAVIMALCIGFIAVTSQIQGKVAWYPDLIDIKQEDRAQGGGIDIAHAYVAKLRLETQGEQVVESPRYASCGMTWFGLSLLDYALLAEAAYFDPDNSDLDEVVRLMFDPKNERRSRLFDEVRVPPPEQRRLGVAQYIEAYSKELNVSVIAIRGTDVGRMSDIIEDVKIFKEPVLLSLLSVIFPTIRFWPDNVSAFVIHAMHTTLSMFGLGGEADYYKGVLEKVRSIKDRQVVLTGHSLGGGLARIVANIEQLPNIAFSPPGVAQSYYKFVYNEMMTDQDLRGAAKMLHHQSVAVTPENDPVTIVDTQVGLIQRIGCDSEAQAMQNACHMLEGTISELLKRCGDNRGRFTQSTFRFGLNDIIRQTVNKSIEHKTSILAGWSMVAIVFAMFVLPDRI</sequence>
<feature type="transmembrane region" description="Helical" evidence="2">
    <location>
        <begin position="162"/>
        <end position="183"/>
    </location>
</feature>
<evidence type="ECO:0000256" key="2">
    <source>
        <dbReference type="SAM" id="Phobius"/>
    </source>
</evidence>
<feature type="compositionally biased region" description="Acidic residues" evidence="1">
    <location>
        <begin position="503"/>
        <end position="515"/>
    </location>
</feature>
<dbReference type="SUPFAM" id="SSF53474">
    <property type="entry name" value="alpha/beta-Hydrolases"/>
    <property type="match status" value="1"/>
</dbReference>
<keyword evidence="2" id="KW-1133">Transmembrane helix</keyword>
<feature type="region of interest" description="Disordered" evidence="1">
    <location>
        <begin position="404"/>
        <end position="425"/>
    </location>
</feature>
<gene>
    <name evidence="4" type="ORF">TeGR_g2015</name>
</gene>
<feature type="transmembrane region" description="Helical" evidence="2">
    <location>
        <begin position="350"/>
        <end position="369"/>
    </location>
</feature>
<dbReference type="Proteomes" id="UP001165060">
    <property type="component" value="Unassembled WGS sequence"/>
</dbReference>
<feature type="transmembrane region" description="Helical" evidence="2">
    <location>
        <begin position="251"/>
        <end position="275"/>
    </location>
</feature>
<feature type="transmembrane region" description="Helical" evidence="2">
    <location>
        <begin position="582"/>
        <end position="602"/>
    </location>
</feature>
<dbReference type="InterPro" id="IPR029058">
    <property type="entry name" value="AB_hydrolase_fold"/>
</dbReference>
<evidence type="ECO:0000313" key="5">
    <source>
        <dbReference type="Proteomes" id="UP001165060"/>
    </source>
</evidence>
<feature type="transmembrane region" description="Helical" evidence="2">
    <location>
        <begin position="296"/>
        <end position="316"/>
    </location>
</feature>
<protein>
    <recommendedName>
        <fullName evidence="3">Fungal lipase-type domain-containing protein</fullName>
    </recommendedName>
</protein>